<keyword evidence="4" id="KW-0378">Hydrolase</keyword>
<dbReference type="InterPro" id="IPR014001">
    <property type="entry name" value="Helicase_ATP-bd"/>
</dbReference>
<gene>
    <name evidence="13" type="ORF">CTRG_04048</name>
</gene>
<accession>C5MCU7</accession>
<dbReference type="GO" id="GO:0060543">
    <property type="term" value="P:negative regulation of strand invasion"/>
    <property type="evidence" value="ECO:0007669"/>
    <property type="project" value="EnsemblFungi"/>
</dbReference>
<dbReference type="PROSITE" id="PS51194">
    <property type="entry name" value="HELICASE_CTER"/>
    <property type="match status" value="1"/>
</dbReference>
<comment type="subunit">
    <text evidence="9">Interacts with the MHF histone-fold complex to form the FANCM-MHF complex.</text>
</comment>
<dbReference type="GO" id="GO:0033677">
    <property type="term" value="F:DNA/RNA helicase activity"/>
    <property type="evidence" value="ECO:0007669"/>
    <property type="project" value="EnsemblFungi"/>
</dbReference>
<dbReference type="InterPro" id="IPR044749">
    <property type="entry name" value="FANCM_DEXDc"/>
</dbReference>
<evidence type="ECO:0000256" key="9">
    <source>
        <dbReference type="RuleBase" id="RU367027"/>
    </source>
</evidence>
<dbReference type="AlphaFoldDB" id="C5MCU7"/>
<dbReference type="InterPro" id="IPR039686">
    <property type="entry name" value="FANCM/Mph1-like_ID"/>
</dbReference>
<dbReference type="STRING" id="294747.C5MCU7"/>
<dbReference type="InterPro" id="IPR001650">
    <property type="entry name" value="Helicase_C-like"/>
</dbReference>
<feature type="domain" description="Helicase C-terminal" evidence="12">
    <location>
        <begin position="433"/>
        <end position="637"/>
    </location>
</feature>
<evidence type="ECO:0000256" key="1">
    <source>
        <dbReference type="ARBA" id="ARBA00004123"/>
    </source>
</evidence>
<dbReference type="SUPFAM" id="SSF52540">
    <property type="entry name" value="P-loop containing nucleoside triphosphate hydrolases"/>
    <property type="match status" value="1"/>
</dbReference>
<evidence type="ECO:0000256" key="5">
    <source>
        <dbReference type="ARBA" id="ARBA00022806"/>
    </source>
</evidence>
<feature type="compositionally biased region" description="Low complexity" evidence="10">
    <location>
        <begin position="981"/>
        <end position="999"/>
    </location>
</feature>
<dbReference type="GO" id="GO:0005524">
    <property type="term" value="F:ATP binding"/>
    <property type="evidence" value="ECO:0007669"/>
    <property type="project" value="UniProtKB-UniRule"/>
</dbReference>
<dbReference type="GO" id="GO:0007535">
    <property type="term" value="P:donor selection"/>
    <property type="evidence" value="ECO:0007669"/>
    <property type="project" value="EnsemblFungi"/>
</dbReference>
<dbReference type="GO" id="GO:0000400">
    <property type="term" value="F:four-way junction DNA binding"/>
    <property type="evidence" value="ECO:0007669"/>
    <property type="project" value="TreeGrafter"/>
</dbReference>
<proteinExistence type="inferred from homology"/>
<keyword evidence="3" id="KW-0547">Nucleotide-binding</keyword>
<evidence type="ECO:0000259" key="12">
    <source>
        <dbReference type="PROSITE" id="PS51194"/>
    </source>
</evidence>
<dbReference type="GO" id="GO:0033567">
    <property type="term" value="P:DNA replication, Okazaki fragment processing"/>
    <property type="evidence" value="ECO:0007669"/>
    <property type="project" value="EnsemblFungi"/>
</dbReference>
<keyword evidence="7" id="KW-0539">Nucleus</keyword>
<evidence type="ECO:0000256" key="10">
    <source>
        <dbReference type="SAM" id="MobiDB-lite"/>
    </source>
</evidence>
<dbReference type="KEGG" id="ctp:CTRG_04048"/>
<dbReference type="InterPro" id="IPR011545">
    <property type="entry name" value="DEAD/DEAH_box_helicase_dom"/>
</dbReference>
<dbReference type="VEuPathDB" id="FungiDB:CTRG_04048"/>
<evidence type="ECO:0000313" key="14">
    <source>
        <dbReference type="Proteomes" id="UP000002037"/>
    </source>
</evidence>
<dbReference type="PANTHER" id="PTHR14025">
    <property type="entry name" value="FANCONI ANEMIA GROUP M FANCM FAMILY MEMBER"/>
    <property type="match status" value="1"/>
</dbReference>
<feature type="region of interest" description="Disordered" evidence="10">
    <location>
        <begin position="976"/>
        <end position="1026"/>
    </location>
</feature>
<evidence type="ECO:0000256" key="7">
    <source>
        <dbReference type="ARBA" id="ARBA00023242"/>
    </source>
</evidence>
<dbReference type="CDD" id="cd12091">
    <property type="entry name" value="FANCM_ID"/>
    <property type="match status" value="1"/>
</dbReference>
<dbReference type="Proteomes" id="UP000002037">
    <property type="component" value="Unassembled WGS sequence"/>
</dbReference>
<dbReference type="OrthoDB" id="164902at2759"/>
<dbReference type="CDD" id="cd18033">
    <property type="entry name" value="DEXDc_FANCM"/>
    <property type="match status" value="1"/>
</dbReference>
<dbReference type="SMART" id="SM00487">
    <property type="entry name" value="DEXDc"/>
    <property type="match status" value="1"/>
</dbReference>
<dbReference type="Pfam" id="PF00270">
    <property type="entry name" value="DEAD"/>
    <property type="match status" value="1"/>
</dbReference>
<dbReference type="PROSITE" id="PS51192">
    <property type="entry name" value="HELICASE_ATP_BIND_1"/>
    <property type="match status" value="1"/>
</dbReference>
<dbReference type="EMBL" id="GG692399">
    <property type="protein sequence ID" value="EER32377.1"/>
    <property type="molecule type" value="Genomic_DNA"/>
</dbReference>
<dbReference type="GO" id="GO:0036297">
    <property type="term" value="P:interstrand cross-link repair"/>
    <property type="evidence" value="ECO:0007669"/>
    <property type="project" value="EnsemblFungi"/>
</dbReference>
<keyword evidence="14" id="KW-1185">Reference proteome</keyword>
<dbReference type="Pfam" id="PF00271">
    <property type="entry name" value="Helicase_C"/>
    <property type="match status" value="1"/>
</dbReference>
<feature type="compositionally biased region" description="Polar residues" evidence="10">
    <location>
        <begin position="1007"/>
        <end position="1025"/>
    </location>
</feature>
<keyword evidence="6" id="KW-0067">ATP-binding</keyword>
<dbReference type="GO" id="GO:0043138">
    <property type="term" value="F:3'-5' DNA helicase activity"/>
    <property type="evidence" value="ECO:0007669"/>
    <property type="project" value="EnsemblFungi"/>
</dbReference>
<evidence type="ECO:0000259" key="11">
    <source>
        <dbReference type="PROSITE" id="PS51192"/>
    </source>
</evidence>
<evidence type="ECO:0000313" key="13">
    <source>
        <dbReference type="EMBL" id="EER32377.1"/>
    </source>
</evidence>
<evidence type="ECO:0000256" key="2">
    <source>
        <dbReference type="ARBA" id="ARBA00009889"/>
    </source>
</evidence>
<dbReference type="RefSeq" id="XP_002549751.1">
    <property type="nucleotide sequence ID" value="XM_002549705.1"/>
</dbReference>
<sequence length="1162" mass="131000">MPAQNEDIDDDWVLEDDDDPEFQAILCGNPPPAINNGLPQRTLEGRVATGQTPQRDQYEEIPVPKKVNLPTHHVMDFENLKTYIYPTNFEIRDYQFNIVRRAFYDNVLVALPTGLGKTFIASTVMLNFLRWFPNSKIIFMAPTRPLVAQQIKACCSITGIPSSKVAILLDKTRKNRAEIWDSRQVFFTTPQVVENDLVAGTVDPKSISLLVIDEAHRAKGNFAYNNVVKFLDRFTFSYRILALTATPSSDVEGVQEIINNLNISKVEVRTESSIDTVKYMKKKIIERKTIPPSPEIEECIDMLATAIEPVLKTANERGLLDLTDPTKINFFQCNELSRKMTANPSIPEGLKWSNYFILQLLGIVGQCYRRLNIYGIRYFYEYFHEKFTEFKTKWNAKKSTNKLNADFYFSDTITTLLEKVPKMIEDCEYSHPKIEALMNELSDFFEHHQTADSKVIIFTEFRGSALEIVQSIEKAGDNRKPHIFIGQAKEKEKFDVENFGKKKSKQKGGKKPKNDERPSGRTSSEAAQISGMNQKVQKEVIKKFKNGEYNILVATSIGEEGLDIGEVDLIICYDSTSSPIKNVQRMGRTGRKRDGKVLLLFSSNEESKFDKAMGGYEYIQQRIMKGDLFQLRPQNRIIPESFSPEVVKTFIEIPEENIEIKAEDDEDQIIKIATSYMLGQKGKKGRKTTAKKSATKKFFMPDDVETGFRSVASMVRKVGDDKSLEERKREKTFLDTLVDSDSDSSDDNFGSPKKVKEKNQQTCIDLTNEDIDDGNIEAVTTSLGDKVLSVSEKEGEGTNDEDKELVVKKPPKRKTVMDITVHSESDGDDSDVGFVKPKSSLLMDNSNIKAVKRKNDPVIRDDDDESDFKFSSDDEKDVQMVERQSDPVVSKSLGVKKRKPMVQMPVVEELPNAVSRHEPTIDRPSLSKTTLAAPVNQVPETRKSLGIKRSRPLSIIDQLKKQKSKSWSPTINALSSETEYSTTARSNGATSSSTGSSKSDPIAKASVNGTSNTPKQNNSFTNSICLDTDDESEDDKIFDDGLDDVLGHISSSTEPKVDTSVIFEPNHDDENEGFLTNSQSGDLYTNYYMILDPSEQVQFYDPVEGFSTNEESNVVEAKAGGKISHSVKTERLLKVFNSKVDHRLKKLPQSEQDIDLSFIVQK</sequence>
<protein>
    <recommendedName>
        <fullName evidence="9">ATP-dependent DNA helicase</fullName>
        <ecNumber evidence="9">3.6.4.12</ecNumber>
    </recommendedName>
</protein>
<dbReference type="SMART" id="SM00490">
    <property type="entry name" value="HELICc"/>
    <property type="match status" value="1"/>
</dbReference>
<feature type="region of interest" description="Disordered" evidence="10">
    <location>
        <begin position="853"/>
        <end position="898"/>
    </location>
</feature>
<comment type="subcellular location">
    <subcellularLocation>
        <location evidence="1 9">Nucleus</location>
    </subcellularLocation>
</comment>
<feature type="compositionally biased region" description="Basic residues" evidence="10">
    <location>
        <begin position="501"/>
        <end position="511"/>
    </location>
</feature>
<name>C5MCU7_CANTT</name>
<dbReference type="PANTHER" id="PTHR14025:SF20">
    <property type="entry name" value="FANCONI ANEMIA GROUP M PROTEIN"/>
    <property type="match status" value="1"/>
</dbReference>
<dbReference type="GeneID" id="8297026"/>
<feature type="compositionally biased region" description="Polar residues" evidence="10">
    <location>
        <begin position="520"/>
        <end position="532"/>
    </location>
</feature>
<dbReference type="GO" id="GO:0070336">
    <property type="term" value="F:flap-structured DNA binding"/>
    <property type="evidence" value="ECO:0007669"/>
    <property type="project" value="EnsemblFungi"/>
</dbReference>
<organism evidence="13 14">
    <name type="scientific">Candida tropicalis (strain ATCC MYA-3404 / T1)</name>
    <name type="common">Yeast</name>
    <dbReference type="NCBI Taxonomy" id="294747"/>
    <lineage>
        <taxon>Eukaryota</taxon>
        <taxon>Fungi</taxon>
        <taxon>Dikarya</taxon>
        <taxon>Ascomycota</taxon>
        <taxon>Saccharomycotina</taxon>
        <taxon>Pichiomycetes</taxon>
        <taxon>Debaryomycetaceae</taxon>
        <taxon>Candida/Lodderomyces clade</taxon>
        <taxon>Candida</taxon>
    </lineage>
</organism>
<comment type="catalytic activity">
    <reaction evidence="8 9">
        <text>ATP + H2O = ADP + phosphate + H(+)</text>
        <dbReference type="Rhea" id="RHEA:13065"/>
        <dbReference type="ChEBI" id="CHEBI:15377"/>
        <dbReference type="ChEBI" id="CHEBI:15378"/>
        <dbReference type="ChEBI" id="CHEBI:30616"/>
        <dbReference type="ChEBI" id="CHEBI:43474"/>
        <dbReference type="ChEBI" id="CHEBI:456216"/>
        <dbReference type="EC" id="3.6.4.12"/>
    </reaction>
</comment>
<dbReference type="FunFam" id="3.40.50.300:FF:000861">
    <property type="entry name" value="Fanconi anemia, complementation group M"/>
    <property type="match status" value="1"/>
</dbReference>
<dbReference type="EC" id="3.6.4.12" evidence="9"/>
<dbReference type="GO" id="GO:0009378">
    <property type="term" value="F:four-way junction helicase activity"/>
    <property type="evidence" value="ECO:0007669"/>
    <property type="project" value="TreeGrafter"/>
</dbReference>
<evidence type="ECO:0000256" key="6">
    <source>
        <dbReference type="ARBA" id="ARBA00022840"/>
    </source>
</evidence>
<feature type="domain" description="Helicase ATP-binding" evidence="11">
    <location>
        <begin position="98"/>
        <end position="265"/>
    </location>
</feature>
<reference evidence="13 14" key="1">
    <citation type="journal article" date="2009" name="Nature">
        <title>Evolution of pathogenicity and sexual reproduction in eight Candida genomes.</title>
        <authorList>
            <person name="Butler G."/>
            <person name="Rasmussen M.D."/>
            <person name="Lin M.F."/>
            <person name="Santos M.A."/>
            <person name="Sakthikumar S."/>
            <person name="Munro C.A."/>
            <person name="Rheinbay E."/>
            <person name="Grabherr M."/>
            <person name="Forche A."/>
            <person name="Reedy J.L."/>
            <person name="Agrafioti I."/>
            <person name="Arnaud M.B."/>
            <person name="Bates S."/>
            <person name="Brown A.J."/>
            <person name="Brunke S."/>
            <person name="Costanzo M.C."/>
            <person name="Fitzpatrick D.A."/>
            <person name="de Groot P.W."/>
            <person name="Harris D."/>
            <person name="Hoyer L.L."/>
            <person name="Hube B."/>
            <person name="Klis F.M."/>
            <person name="Kodira C."/>
            <person name="Lennard N."/>
            <person name="Logue M.E."/>
            <person name="Martin R."/>
            <person name="Neiman A.M."/>
            <person name="Nikolaou E."/>
            <person name="Quail M.A."/>
            <person name="Quinn J."/>
            <person name="Santos M.C."/>
            <person name="Schmitzberger F.F."/>
            <person name="Sherlock G."/>
            <person name="Shah P."/>
            <person name="Silverstein K.A."/>
            <person name="Skrzypek M.S."/>
            <person name="Soll D."/>
            <person name="Staggs R."/>
            <person name="Stansfield I."/>
            <person name="Stumpf M.P."/>
            <person name="Sudbery P.E."/>
            <person name="Srikantha T."/>
            <person name="Zeng Q."/>
            <person name="Berman J."/>
            <person name="Berriman M."/>
            <person name="Heitman J."/>
            <person name="Gow N.A."/>
            <person name="Lorenz M.C."/>
            <person name="Birren B.W."/>
            <person name="Kellis M."/>
            <person name="Cuomo C.A."/>
        </authorList>
    </citation>
    <scope>NUCLEOTIDE SEQUENCE [LARGE SCALE GENOMIC DNA]</scope>
    <source>
        <strain evidence="14">ATCC MYA-3404 / T1</strain>
    </source>
</reference>
<dbReference type="InterPro" id="IPR027417">
    <property type="entry name" value="P-loop_NTPase"/>
</dbReference>
<dbReference type="GO" id="GO:0016887">
    <property type="term" value="F:ATP hydrolysis activity"/>
    <property type="evidence" value="ECO:0007669"/>
    <property type="project" value="RHEA"/>
</dbReference>
<dbReference type="GO" id="GO:0045003">
    <property type="term" value="P:double-strand break repair via synthesis-dependent strand annealing"/>
    <property type="evidence" value="ECO:0007669"/>
    <property type="project" value="TreeGrafter"/>
</dbReference>
<dbReference type="HOGENOM" id="CLU_002513_1_0_1"/>
<dbReference type="GO" id="GO:0005634">
    <property type="term" value="C:nucleus"/>
    <property type="evidence" value="ECO:0007669"/>
    <property type="project" value="UniProtKB-SubCell"/>
</dbReference>
<dbReference type="eggNOG" id="KOG0354">
    <property type="taxonomic scope" value="Eukaryota"/>
</dbReference>
<comment type="function">
    <text evidence="9">ATP-dependent DNA helicase involved in DNA damage repair by homologous recombination and in genome maintenance. Capable of unwinding D-loops. Plays a role in limiting crossover recombinants during mitotic DNA double-strand break (DSB) repair. Component of a FANCM-MHF complex which promotes gene conversion at blocked replication forks, probably by reversal of the stalled fork.</text>
</comment>
<feature type="compositionally biased region" description="Basic and acidic residues" evidence="10">
    <location>
        <begin position="867"/>
        <end position="885"/>
    </location>
</feature>
<keyword evidence="5" id="KW-0347">Helicase</keyword>
<comment type="similarity">
    <text evidence="2 9">Belongs to the DEAD box helicase family. DEAH subfamily. FANCM sub-subfamily.</text>
</comment>
<feature type="region of interest" description="Disordered" evidence="10">
    <location>
        <begin position="738"/>
        <end position="760"/>
    </location>
</feature>
<evidence type="ECO:0000256" key="4">
    <source>
        <dbReference type="ARBA" id="ARBA00022801"/>
    </source>
</evidence>
<dbReference type="Gene3D" id="3.40.50.300">
    <property type="entry name" value="P-loop containing nucleotide triphosphate hydrolases"/>
    <property type="match status" value="2"/>
</dbReference>
<evidence type="ECO:0000256" key="3">
    <source>
        <dbReference type="ARBA" id="ARBA00022741"/>
    </source>
</evidence>
<evidence type="ECO:0000256" key="8">
    <source>
        <dbReference type="ARBA" id="ARBA00047995"/>
    </source>
</evidence>
<feature type="region of interest" description="Disordered" evidence="10">
    <location>
        <begin position="496"/>
        <end position="532"/>
    </location>
</feature>